<dbReference type="EMBL" id="JBHSLU010000045">
    <property type="protein sequence ID" value="MFC5506555.1"/>
    <property type="molecule type" value="Genomic_DNA"/>
</dbReference>
<reference evidence="2" key="1">
    <citation type="journal article" date="2019" name="Int. J. Syst. Evol. Microbiol.">
        <title>The Global Catalogue of Microorganisms (GCM) 10K type strain sequencing project: providing services to taxonomists for standard genome sequencing and annotation.</title>
        <authorList>
            <consortium name="The Broad Institute Genomics Platform"/>
            <consortium name="The Broad Institute Genome Sequencing Center for Infectious Disease"/>
            <person name="Wu L."/>
            <person name="Ma J."/>
        </authorList>
    </citation>
    <scope>NUCLEOTIDE SEQUENCE [LARGE SCALE GENOMIC DNA]</scope>
    <source>
        <strain evidence="2">CCUG 43117</strain>
    </source>
</reference>
<gene>
    <name evidence="1" type="ORF">ACFPN9_14950</name>
</gene>
<evidence type="ECO:0008006" key="3">
    <source>
        <dbReference type="Google" id="ProtNLM"/>
    </source>
</evidence>
<keyword evidence="2" id="KW-1185">Reference proteome</keyword>
<proteinExistence type="predicted"/>
<sequence length="58" mass="6072">MTIETSDDYDAALARLAALGNAPTEGAAQDEFLAISAAMLAYETRNHPAFSQGGQDDP</sequence>
<evidence type="ECO:0000313" key="1">
    <source>
        <dbReference type="EMBL" id="MFC5506555.1"/>
    </source>
</evidence>
<protein>
    <recommendedName>
        <fullName evidence="3">Transcriptional regulator</fullName>
    </recommendedName>
</protein>
<accession>A0ABW0P1G1</accession>
<dbReference type="RefSeq" id="WP_156451109.1">
    <property type="nucleotide sequence ID" value="NZ_JBHSLU010000045.1"/>
</dbReference>
<dbReference type="Proteomes" id="UP001596060">
    <property type="component" value="Unassembled WGS sequence"/>
</dbReference>
<organism evidence="1 2">
    <name type="scientific">Bosea massiliensis</name>
    <dbReference type="NCBI Taxonomy" id="151419"/>
    <lineage>
        <taxon>Bacteria</taxon>
        <taxon>Pseudomonadati</taxon>
        <taxon>Pseudomonadota</taxon>
        <taxon>Alphaproteobacteria</taxon>
        <taxon>Hyphomicrobiales</taxon>
        <taxon>Boseaceae</taxon>
        <taxon>Bosea</taxon>
    </lineage>
</organism>
<name>A0ABW0P1G1_9HYPH</name>
<comment type="caution">
    <text evidence="1">The sequence shown here is derived from an EMBL/GenBank/DDBJ whole genome shotgun (WGS) entry which is preliminary data.</text>
</comment>
<evidence type="ECO:0000313" key="2">
    <source>
        <dbReference type="Proteomes" id="UP001596060"/>
    </source>
</evidence>